<gene>
    <name evidence="3" type="ORF">EV384_1448</name>
</gene>
<feature type="domain" description="Band 7" evidence="2">
    <location>
        <begin position="18"/>
        <end position="164"/>
    </location>
</feature>
<dbReference type="AlphaFoldDB" id="A0A4Q8B609"/>
<accession>A0A4Q8B609</accession>
<dbReference type="EMBL" id="SHLD01000001">
    <property type="protein sequence ID" value="RZU73052.1"/>
    <property type="molecule type" value="Genomic_DNA"/>
</dbReference>
<dbReference type="FunFam" id="3.30.479.30:FF:000004">
    <property type="entry name" value="Putative membrane protease family, stomatin"/>
    <property type="match status" value="1"/>
</dbReference>
<evidence type="ECO:0000313" key="3">
    <source>
        <dbReference type="EMBL" id="RZU73052.1"/>
    </source>
</evidence>
<dbReference type="Gene3D" id="3.30.479.30">
    <property type="entry name" value="Band 7 domain"/>
    <property type="match status" value="1"/>
</dbReference>
<dbReference type="OrthoDB" id="9809197at2"/>
<dbReference type="PANTHER" id="PTHR43327:SF10">
    <property type="entry name" value="STOMATIN-LIKE PROTEIN 2, MITOCHONDRIAL"/>
    <property type="match status" value="1"/>
</dbReference>
<dbReference type="Proteomes" id="UP000294114">
    <property type="component" value="Unassembled WGS sequence"/>
</dbReference>
<evidence type="ECO:0000259" key="2">
    <source>
        <dbReference type="SMART" id="SM00244"/>
    </source>
</evidence>
<proteinExistence type="inferred from homology"/>
<dbReference type="InterPro" id="IPR036013">
    <property type="entry name" value="Band_7/SPFH_dom_sf"/>
</dbReference>
<evidence type="ECO:0000313" key="4">
    <source>
        <dbReference type="Proteomes" id="UP000294114"/>
    </source>
</evidence>
<comment type="similarity">
    <text evidence="1">Belongs to the band 7/mec-2 family.</text>
</comment>
<protein>
    <submittedName>
        <fullName evidence="3">SPFH domain/Band 7 family protein</fullName>
    </submittedName>
</protein>
<organism evidence="3 4">
    <name type="scientific">Micromonospora kangleipakensis</name>
    <dbReference type="NCBI Taxonomy" id="1077942"/>
    <lineage>
        <taxon>Bacteria</taxon>
        <taxon>Bacillati</taxon>
        <taxon>Actinomycetota</taxon>
        <taxon>Actinomycetes</taxon>
        <taxon>Micromonosporales</taxon>
        <taxon>Micromonosporaceae</taxon>
        <taxon>Micromonospora</taxon>
    </lineage>
</organism>
<dbReference type="InterPro" id="IPR001972">
    <property type="entry name" value="Stomatin_HflK_fam"/>
</dbReference>
<sequence length="171" mass="19349">MHVCRRCYHHRRFSSLLASVRAVQPQQTYVVELLGRYRRTLEPGIHLLIPFIESVRAKVNMQEQVASFPPQPAITSDNLVACIGTVLYYQVVDPVRATYEIADSVQAMEMSTITALRNLMGSMNLERARASRDEITVHLTEVLDEKTPSWGIKVIRVEIKAIEAGSRLGRT</sequence>
<dbReference type="SUPFAM" id="SSF117892">
    <property type="entry name" value="Band 7/SPFH domain"/>
    <property type="match status" value="1"/>
</dbReference>
<dbReference type="GO" id="GO:0005886">
    <property type="term" value="C:plasma membrane"/>
    <property type="evidence" value="ECO:0007669"/>
    <property type="project" value="UniProtKB-ARBA"/>
</dbReference>
<dbReference type="InterPro" id="IPR050710">
    <property type="entry name" value="Band7/mec-2_domain"/>
</dbReference>
<dbReference type="Pfam" id="PF01145">
    <property type="entry name" value="Band_7"/>
    <property type="match status" value="1"/>
</dbReference>
<keyword evidence="4" id="KW-1185">Reference proteome</keyword>
<name>A0A4Q8B609_9ACTN</name>
<dbReference type="GO" id="GO:0098552">
    <property type="term" value="C:side of membrane"/>
    <property type="evidence" value="ECO:0007669"/>
    <property type="project" value="UniProtKB-ARBA"/>
</dbReference>
<dbReference type="SMART" id="SM00244">
    <property type="entry name" value="PHB"/>
    <property type="match status" value="1"/>
</dbReference>
<evidence type="ECO:0000256" key="1">
    <source>
        <dbReference type="ARBA" id="ARBA00008164"/>
    </source>
</evidence>
<comment type="caution">
    <text evidence="3">The sequence shown here is derived from an EMBL/GenBank/DDBJ whole genome shotgun (WGS) entry which is preliminary data.</text>
</comment>
<dbReference type="CDD" id="cd08829">
    <property type="entry name" value="SPFH_paraslipin"/>
    <property type="match status" value="1"/>
</dbReference>
<dbReference type="PANTHER" id="PTHR43327">
    <property type="entry name" value="STOMATIN-LIKE PROTEIN 2, MITOCHONDRIAL"/>
    <property type="match status" value="1"/>
</dbReference>
<dbReference type="PRINTS" id="PR00721">
    <property type="entry name" value="STOMATIN"/>
</dbReference>
<dbReference type="InterPro" id="IPR001107">
    <property type="entry name" value="Band_7"/>
</dbReference>
<reference evidence="3 4" key="1">
    <citation type="submission" date="2019-02" db="EMBL/GenBank/DDBJ databases">
        <title>Sequencing the genomes of 1000 actinobacteria strains.</title>
        <authorList>
            <person name="Klenk H.-P."/>
        </authorList>
    </citation>
    <scope>NUCLEOTIDE SEQUENCE [LARGE SCALE GENOMIC DNA]</scope>
    <source>
        <strain evidence="3 4">DSM 45612</strain>
    </source>
</reference>